<evidence type="ECO:0000313" key="8">
    <source>
        <dbReference type="EMBL" id="KAF1989084.1"/>
    </source>
</evidence>
<comment type="catalytic activity">
    <reaction evidence="5">
        <text>an N-terminal L-alpha-aminoacyl-[protein] + L-arginyl-tRNA(Arg) = an N-terminal L-arginyl-L-aminoacyl-[protein] + tRNA(Arg) + H(+)</text>
        <dbReference type="Rhea" id="RHEA:10208"/>
        <dbReference type="Rhea" id="RHEA-COMP:9658"/>
        <dbReference type="Rhea" id="RHEA-COMP:9673"/>
        <dbReference type="Rhea" id="RHEA-COMP:10636"/>
        <dbReference type="Rhea" id="RHEA-COMP:10638"/>
        <dbReference type="ChEBI" id="CHEBI:15378"/>
        <dbReference type="ChEBI" id="CHEBI:78442"/>
        <dbReference type="ChEBI" id="CHEBI:78513"/>
        <dbReference type="ChEBI" id="CHEBI:78597"/>
        <dbReference type="ChEBI" id="CHEBI:83562"/>
        <dbReference type="EC" id="2.3.2.8"/>
    </reaction>
</comment>
<protein>
    <recommendedName>
        <fullName evidence="5">Arginyl-tRNA--protein transferase 1</fullName>
        <shortName evidence="5">Arginyltransferase 1</shortName>
        <shortName evidence="5">R-transferase 1</shortName>
        <ecNumber evidence="5">2.3.2.8</ecNumber>
    </recommendedName>
    <alternativeName>
        <fullName evidence="5">Arginine-tRNA--protein transferase 1</fullName>
    </alternativeName>
</protein>
<evidence type="ECO:0000256" key="3">
    <source>
        <dbReference type="ARBA" id="ARBA00022786"/>
    </source>
</evidence>
<feature type="domain" description="N-end rule aminoacyl transferase C-terminal" evidence="7">
    <location>
        <begin position="111"/>
        <end position="242"/>
    </location>
</feature>
<dbReference type="Proteomes" id="UP000800041">
    <property type="component" value="Unassembled WGS sequence"/>
</dbReference>
<dbReference type="InterPro" id="IPR030700">
    <property type="entry name" value="N-end_Aminoacyl_Trfase"/>
</dbReference>
<evidence type="ECO:0000256" key="4">
    <source>
        <dbReference type="ARBA" id="ARBA00023315"/>
    </source>
</evidence>
<gene>
    <name evidence="8" type="ORF">K402DRAFT_14008</name>
</gene>
<dbReference type="EMBL" id="ML977146">
    <property type="protein sequence ID" value="KAF1989084.1"/>
    <property type="molecule type" value="Genomic_DNA"/>
</dbReference>
<dbReference type="PANTHER" id="PTHR21367">
    <property type="entry name" value="ARGININE-TRNA-PROTEIN TRANSFERASE 1"/>
    <property type="match status" value="1"/>
</dbReference>
<evidence type="ECO:0000256" key="5">
    <source>
        <dbReference type="PIRNR" id="PIRNR037207"/>
    </source>
</evidence>
<organism evidence="8 9">
    <name type="scientific">Aulographum hederae CBS 113979</name>
    <dbReference type="NCBI Taxonomy" id="1176131"/>
    <lineage>
        <taxon>Eukaryota</taxon>
        <taxon>Fungi</taxon>
        <taxon>Dikarya</taxon>
        <taxon>Ascomycota</taxon>
        <taxon>Pezizomycotina</taxon>
        <taxon>Dothideomycetes</taxon>
        <taxon>Pleosporomycetidae</taxon>
        <taxon>Aulographales</taxon>
        <taxon>Aulographaceae</taxon>
    </lineage>
</organism>
<evidence type="ECO:0000256" key="1">
    <source>
        <dbReference type="ARBA" id="ARBA00009991"/>
    </source>
</evidence>
<comment type="function">
    <text evidence="5">Involved in the post-translational conjugation of arginine to the N-terminal aspartate or glutamate of a protein. This arginylation is required for degradation of the protein via the ubiquitin pathway.</text>
</comment>
<keyword evidence="4 5" id="KW-0012">Acyltransferase</keyword>
<dbReference type="OrthoDB" id="74183at2759"/>
<keyword evidence="3 5" id="KW-0833">Ubl conjugation pathway</keyword>
<feature type="domain" description="N-end aminoacyl transferase N-terminal" evidence="6">
    <location>
        <begin position="4"/>
        <end position="39"/>
    </location>
</feature>
<dbReference type="GO" id="GO:0005737">
    <property type="term" value="C:cytoplasm"/>
    <property type="evidence" value="ECO:0007669"/>
    <property type="project" value="TreeGrafter"/>
</dbReference>
<accession>A0A6G1H7P7</accession>
<dbReference type="PIRSF" id="PIRSF037207">
    <property type="entry name" value="ATE1_euk"/>
    <property type="match status" value="1"/>
</dbReference>
<proteinExistence type="inferred from homology"/>
<dbReference type="EC" id="2.3.2.8" evidence="5"/>
<comment type="similarity">
    <text evidence="1 5">Belongs to the R-transferase family.</text>
</comment>
<reference evidence="8" key="1">
    <citation type="journal article" date="2020" name="Stud. Mycol.">
        <title>101 Dothideomycetes genomes: a test case for predicting lifestyles and emergence of pathogens.</title>
        <authorList>
            <person name="Haridas S."/>
            <person name="Albert R."/>
            <person name="Binder M."/>
            <person name="Bloem J."/>
            <person name="Labutti K."/>
            <person name="Salamov A."/>
            <person name="Andreopoulos B."/>
            <person name="Baker S."/>
            <person name="Barry K."/>
            <person name="Bills G."/>
            <person name="Bluhm B."/>
            <person name="Cannon C."/>
            <person name="Castanera R."/>
            <person name="Culley D."/>
            <person name="Daum C."/>
            <person name="Ezra D."/>
            <person name="Gonzalez J."/>
            <person name="Henrissat B."/>
            <person name="Kuo A."/>
            <person name="Liang C."/>
            <person name="Lipzen A."/>
            <person name="Lutzoni F."/>
            <person name="Magnuson J."/>
            <person name="Mondo S."/>
            <person name="Nolan M."/>
            <person name="Ohm R."/>
            <person name="Pangilinan J."/>
            <person name="Park H.-J."/>
            <person name="Ramirez L."/>
            <person name="Alfaro M."/>
            <person name="Sun H."/>
            <person name="Tritt A."/>
            <person name="Yoshinaga Y."/>
            <person name="Zwiers L.-H."/>
            <person name="Turgeon B."/>
            <person name="Goodwin S."/>
            <person name="Spatafora J."/>
            <person name="Crous P."/>
            <person name="Grigoriev I."/>
        </authorList>
    </citation>
    <scope>NUCLEOTIDE SEQUENCE</scope>
    <source>
        <strain evidence="8">CBS 113979</strain>
    </source>
</reference>
<evidence type="ECO:0000259" key="6">
    <source>
        <dbReference type="Pfam" id="PF04376"/>
    </source>
</evidence>
<evidence type="ECO:0000313" key="9">
    <source>
        <dbReference type="Proteomes" id="UP000800041"/>
    </source>
</evidence>
<name>A0A6G1H7P7_9PEZI</name>
<evidence type="ECO:0000256" key="2">
    <source>
        <dbReference type="ARBA" id="ARBA00022679"/>
    </source>
</evidence>
<dbReference type="SUPFAM" id="SSF55729">
    <property type="entry name" value="Acyl-CoA N-acyltransferases (Nat)"/>
    <property type="match status" value="1"/>
</dbReference>
<dbReference type="InterPro" id="IPR017137">
    <property type="entry name" value="Arg-tRNA-P_Trfase_1_euk"/>
</dbReference>
<dbReference type="InterPro" id="IPR007471">
    <property type="entry name" value="N-end_Aminoacyl_Trfase_N"/>
</dbReference>
<dbReference type="PANTHER" id="PTHR21367:SF1">
    <property type="entry name" value="ARGINYL-TRNA--PROTEIN TRANSFERASE 1"/>
    <property type="match status" value="1"/>
</dbReference>
<dbReference type="Pfam" id="PF04376">
    <property type="entry name" value="ATE_N"/>
    <property type="match status" value="1"/>
</dbReference>
<sequence>MSCRSGTLLYLPDNLRSCCPHYTIRLPADKLKPSHHQRKASNRWNKYVLGDTYIKEAAKKYPKSRAEKRNNEFNLATSVHEAEYSSLKGRTPPEPEHRFEVNLEPDTFSEEKYKLFENYQAHVHNEPPPHTTPAGFKRFLCSSPLTRHDSPDKPLGSYHQCYRLDGRLIAMGVLDLLPHCVSGVYFIYQQDFEKWTFGKLSALREAELALTRGYQYYYMGYYIHSCKKMKYKNEYRPQYMLDLRSFQWDPLDDSLLALLDQKKFVSMSEERKLAENGRPDTEMTDVIEVSSEDTAGVAQPIDEGTSLFDVSFPGVMSLEDLERTVDLDECRVRVQNLIVKTKDLMAWESGDATDPQSLKGIIAEMMACVGPEVAREAVVRFGK</sequence>
<dbReference type="AlphaFoldDB" id="A0A6G1H7P7"/>
<keyword evidence="2 5" id="KW-0808">Transferase</keyword>
<dbReference type="InterPro" id="IPR016181">
    <property type="entry name" value="Acyl_CoA_acyltransferase"/>
</dbReference>
<dbReference type="InterPro" id="IPR007472">
    <property type="entry name" value="N-end_Aminoacyl_Trfase_C"/>
</dbReference>
<dbReference type="GO" id="GO:0004057">
    <property type="term" value="F:arginyl-tRNA--protein transferase activity"/>
    <property type="evidence" value="ECO:0007669"/>
    <property type="project" value="UniProtKB-EC"/>
</dbReference>
<keyword evidence="9" id="KW-1185">Reference proteome</keyword>
<dbReference type="Pfam" id="PF04377">
    <property type="entry name" value="ATE_C"/>
    <property type="match status" value="1"/>
</dbReference>
<evidence type="ECO:0000259" key="7">
    <source>
        <dbReference type="Pfam" id="PF04377"/>
    </source>
</evidence>